<feature type="signal peptide" evidence="1">
    <location>
        <begin position="1"/>
        <end position="24"/>
    </location>
</feature>
<dbReference type="RefSeq" id="WP_141351800.1">
    <property type="nucleotide sequence ID" value="NZ_BJNV01000031.1"/>
</dbReference>
<gene>
    <name evidence="2" type="ORF">ZRA01_20250</name>
</gene>
<dbReference type="AlphaFoldDB" id="A0A4Y4CV19"/>
<dbReference type="EMBL" id="BJNV01000031">
    <property type="protein sequence ID" value="GEC95952.1"/>
    <property type="molecule type" value="Genomic_DNA"/>
</dbReference>
<evidence type="ECO:0000313" key="3">
    <source>
        <dbReference type="Proteomes" id="UP000318422"/>
    </source>
</evidence>
<protein>
    <recommendedName>
        <fullName evidence="4">DUF2242 domain-containing protein</fullName>
    </recommendedName>
</protein>
<comment type="caution">
    <text evidence="2">The sequence shown here is derived from an EMBL/GenBank/DDBJ whole genome shotgun (WGS) entry which is preliminary data.</text>
</comment>
<accession>A0A4Y4CV19</accession>
<evidence type="ECO:0000256" key="1">
    <source>
        <dbReference type="SAM" id="SignalP"/>
    </source>
</evidence>
<dbReference type="PROSITE" id="PS51257">
    <property type="entry name" value="PROKAR_LIPOPROTEIN"/>
    <property type="match status" value="1"/>
</dbReference>
<name>A0A4Y4CV19_ZOORA</name>
<feature type="chain" id="PRO_5021315173" description="DUF2242 domain-containing protein" evidence="1">
    <location>
        <begin position="25"/>
        <end position="170"/>
    </location>
</feature>
<proteinExistence type="predicted"/>
<keyword evidence="3" id="KW-1185">Reference proteome</keyword>
<evidence type="ECO:0008006" key="4">
    <source>
        <dbReference type="Google" id="ProtNLM"/>
    </source>
</evidence>
<dbReference type="OrthoDB" id="8588389at2"/>
<dbReference type="Pfam" id="PF10001">
    <property type="entry name" value="DUF2242"/>
    <property type="match status" value="1"/>
</dbReference>
<organism evidence="2 3">
    <name type="scientific">Zoogloea ramigera</name>
    <dbReference type="NCBI Taxonomy" id="350"/>
    <lineage>
        <taxon>Bacteria</taxon>
        <taxon>Pseudomonadati</taxon>
        <taxon>Pseudomonadota</taxon>
        <taxon>Betaproteobacteria</taxon>
        <taxon>Rhodocyclales</taxon>
        <taxon>Zoogloeaceae</taxon>
        <taxon>Zoogloea</taxon>
    </lineage>
</organism>
<keyword evidence="1" id="KW-0732">Signal</keyword>
<dbReference type="InterPro" id="IPR018718">
    <property type="entry name" value="DUF2242"/>
</dbReference>
<evidence type="ECO:0000313" key="2">
    <source>
        <dbReference type="EMBL" id="GEC95952.1"/>
    </source>
</evidence>
<sequence>MRHRFTLFLLSLALAACSSLSSKPKDESYKLENFTPDSPYEQSFEVGPAAACEAGRRALLSQGYLIDESKVDAVRARKYFQPDRSTQVQLTFSLFCLAEGDGAAVYANVRQVREELKAGSASTGLSVTGIGSLSLPFGGNNESLVKVGEETVTDAEFYGRFFALMQTFIR</sequence>
<dbReference type="Proteomes" id="UP000318422">
    <property type="component" value="Unassembled WGS sequence"/>
</dbReference>
<reference evidence="2 3" key="1">
    <citation type="submission" date="2019-06" db="EMBL/GenBank/DDBJ databases">
        <title>Whole genome shotgun sequence of Zoogloea ramigera NBRC 15342.</title>
        <authorList>
            <person name="Hosoyama A."/>
            <person name="Uohara A."/>
            <person name="Ohji S."/>
            <person name="Ichikawa N."/>
        </authorList>
    </citation>
    <scope>NUCLEOTIDE SEQUENCE [LARGE SCALE GENOMIC DNA]</scope>
    <source>
        <strain evidence="2 3">NBRC 15342</strain>
    </source>
</reference>